<protein>
    <submittedName>
        <fullName evidence="1">Uncharacterized protein</fullName>
    </submittedName>
</protein>
<dbReference type="Proteomes" id="UP000030645">
    <property type="component" value="Unassembled WGS sequence"/>
</dbReference>
<proteinExistence type="predicted"/>
<gene>
    <name evidence="1" type="ORF">L484_020586</name>
</gene>
<evidence type="ECO:0000313" key="2">
    <source>
        <dbReference type="Proteomes" id="UP000030645"/>
    </source>
</evidence>
<dbReference type="AlphaFoldDB" id="W9S925"/>
<dbReference type="EMBL" id="KE346271">
    <property type="protein sequence ID" value="EXC31762.1"/>
    <property type="molecule type" value="Genomic_DNA"/>
</dbReference>
<evidence type="ECO:0000313" key="1">
    <source>
        <dbReference type="EMBL" id="EXC31762.1"/>
    </source>
</evidence>
<accession>W9S925</accession>
<keyword evidence="2" id="KW-1185">Reference proteome</keyword>
<organism evidence="1 2">
    <name type="scientific">Morus notabilis</name>
    <dbReference type="NCBI Taxonomy" id="981085"/>
    <lineage>
        <taxon>Eukaryota</taxon>
        <taxon>Viridiplantae</taxon>
        <taxon>Streptophyta</taxon>
        <taxon>Embryophyta</taxon>
        <taxon>Tracheophyta</taxon>
        <taxon>Spermatophyta</taxon>
        <taxon>Magnoliopsida</taxon>
        <taxon>eudicotyledons</taxon>
        <taxon>Gunneridae</taxon>
        <taxon>Pentapetalae</taxon>
        <taxon>rosids</taxon>
        <taxon>fabids</taxon>
        <taxon>Rosales</taxon>
        <taxon>Moraceae</taxon>
        <taxon>Moreae</taxon>
        <taxon>Morus</taxon>
    </lineage>
</organism>
<reference evidence="2" key="1">
    <citation type="submission" date="2013-01" db="EMBL/GenBank/DDBJ databases">
        <title>Draft Genome Sequence of a Mulberry Tree, Morus notabilis C.K. Schneid.</title>
        <authorList>
            <person name="He N."/>
            <person name="Zhao S."/>
        </authorList>
    </citation>
    <scope>NUCLEOTIDE SEQUENCE</scope>
</reference>
<name>W9S925_9ROSA</name>
<sequence length="74" mass="8530">MSPMLPHIEALHRRPHFAPRLRGSFLRFHSRLAPPPQASRRCNGRPPLQCFSAQALPELKKNNETGACWFRGVW</sequence>